<feature type="domain" description="Nrap protein" evidence="11">
    <location>
        <begin position="99"/>
        <end position="235"/>
    </location>
</feature>
<dbReference type="Proteomes" id="UP000790347">
    <property type="component" value="Unassembled WGS sequence"/>
</dbReference>
<comment type="similarity">
    <text evidence="3 10">Belongs to the NRAP family.</text>
</comment>
<evidence type="ECO:0000256" key="5">
    <source>
        <dbReference type="ARBA" id="ARBA00022454"/>
    </source>
</evidence>
<feature type="domain" description="Nrap protein" evidence="16">
    <location>
        <begin position="923"/>
        <end position="1058"/>
    </location>
</feature>
<evidence type="ECO:0000259" key="15">
    <source>
        <dbReference type="Pfam" id="PF17406"/>
    </source>
</evidence>
<evidence type="ECO:0000256" key="4">
    <source>
        <dbReference type="ARBA" id="ARBA00016437"/>
    </source>
</evidence>
<evidence type="ECO:0000256" key="7">
    <source>
        <dbReference type="ARBA" id="ARBA00023242"/>
    </source>
</evidence>
<feature type="domain" description="Nrap protein" evidence="15">
    <location>
        <begin position="768"/>
        <end position="919"/>
    </location>
</feature>
<feature type="domain" description="Nrap protein" evidence="13">
    <location>
        <begin position="381"/>
        <end position="537"/>
    </location>
</feature>
<dbReference type="GO" id="GO:0003723">
    <property type="term" value="F:RNA binding"/>
    <property type="evidence" value="ECO:0007669"/>
    <property type="project" value="UniProtKB-KW"/>
</dbReference>
<dbReference type="GO" id="GO:0034456">
    <property type="term" value="C:UTP-C complex"/>
    <property type="evidence" value="ECO:0007669"/>
    <property type="project" value="TreeGrafter"/>
</dbReference>
<evidence type="ECO:0000259" key="14">
    <source>
        <dbReference type="Pfam" id="PF17405"/>
    </source>
</evidence>
<evidence type="ECO:0000256" key="3">
    <source>
        <dbReference type="ARBA" id="ARBA00006674"/>
    </source>
</evidence>
<evidence type="ECO:0000313" key="18">
    <source>
        <dbReference type="Proteomes" id="UP000790347"/>
    </source>
</evidence>
<feature type="domain" description="Nrap protein" evidence="12">
    <location>
        <begin position="240"/>
        <end position="373"/>
    </location>
</feature>
<evidence type="ECO:0000256" key="2">
    <source>
        <dbReference type="ARBA" id="ARBA00004604"/>
    </source>
</evidence>
<organism evidence="17 18">
    <name type="scientific">Dermatophagoides farinae</name>
    <name type="common">American house dust mite</name>
    <dbReference type="NCBI Taxonomy" id="6954"/>
    <lineage>
        <taxon>Eukaryota</taxon>
        <taxon>Metazoa</taxon>
        <taxon>Ecdysozoa</taxon>
        <taxon>Arthropoda</taxon>
        <taxon>Chelicerata</taxon>
        <taxon>Arachnida</taxon>
        <taxon>Acari</taxon>
        <taxon>Acariformes</taxon>
        <taxon>Sarcoptiformes</taxon>
        <taxon>Astigmata</taxon>
        <taxon>Psoroptidia</taxon>
        <taxon>Analgoidea</taxon>
        <taxon>Pyroglyphidae</taxon>
        <taxon>Dermatophagoidinae</taxon>
        <taxon>Dermatophagoides</taxon>
    </lineage>
</organism>
<dbReference type="InterPro" id="IPR035082">
    <property type="entry name" value="Nrap_D1"/>
</dbReference>
<dbReference type="InterPro" id="IPR035370">
    <property type="entry name" value="Nrap_D5"/>
</dbReference>
<evidence type="ECO:0000256" key="9">
    <source>
        <dbReference type="ARBA" id="ARBA00035020"/>
    </source>
</evidence>
<sequence length="1063" mass="124427">MTNIEKVKNILSRHRISEKNASKIDAWIDSFRSRLSLLEDLPAQELNPNLLTNVKCPINEQLLEKCEASFLFQSPIAVHVVGSYVLKCNSRNNDEHFEIDLLLEIPNSCWQKKDHMNFVYHHKRAFYLAYIAQHLTYCNHLVLGLQFMCFNGDHLNPCIHIIPTGKHALNYRFNIFATASYGKSFVYKTFHPTKCLIQNQALGMNEEFKSTPYYNQTILNDLTIIKTNEYIKNIISDHSNFQDSLILMRIWLDRRNLRKSFAHIVTLFACHLLENNLLNPNLSSLQIFETILSKLKDSDWQSNPLVLSFNNDNIQSVDKETFINNFPVNLIESSLNYNFCYNLNQGIYERLKIDCHRTVEILNSKQVDFDEIFQKTINPTSYFDFCISILCDYLKQDQLKNQKFYIECGKNSTLTMVLEIQKLIQQAVGERLILIQPENYFHRESWDITTKPITSNRPIVFGILIKRENFLDKITKGPMANRSEANDFRELWGTKRSEIRRFQNGDIRETVVWETHTISDCRSIVFNAIKHVMNRKMNLKLNSISWTFYYLDEMLEMKNLKFNDPEFYYGTGEECFTQINQAINIIKKHLHNLKEVPFQVNDVVNIDPVGRRTDVFPPLPVNSRPKNVQNQCNIFDSNSTEDKIKYVRPIKLVVRIDPIGRKFSNNFEEFLNQKYLLSHELAKSLRKCCQDVCVRLTSSHIDVYIHGFVLRLIIALQKELTIHRQISSNTKQLKFAGNIEADQIEFETQVLPAICGSLNAFQNENFCYDITCRLFKRWLSRQMIKHFFEEITIDLLVAYLFQHGSQIYPSNNSHLSMFIRFLDFIGHFDFVKNIIFLNFNNSLTTERMANIRQSFQEQRSNWPIITIVTGHDRKPSQHTRSSPDTRIVFHLQKLARIQLDQLRESLQLFKPVKLRSLFKVKMNMFDMIIKLNSKFLPNKHESFDFPDNIQIKHTLYSADNEQHSMPIVDYNPAYIYLNSLKQAYQNFALFFYDQYGGREIGVLFRPEIIEARPFKYSSVEATKLAGTAHSLSTDNVVINMAALVEDFRILGIGLVDTIIVKDI</sequence>
<evidence type="ECO:0000259" key="11">
    <source>
        <dbReference type="Pfam" id="PF03813"/>
    </source>
</evidence>
<dbReference type="Pfam" id="PF17405">
    <property type="entry name" value="Nrap_D4"/>
    <property type="match status" value="1"/>
</dbReference>
<accession>A0A922L5H3</accession>
<comment type="function">
    <text evidence="8">Part of the small subunit (SSU) processome, first precursor of the small eukaryotic ribosomal subunit. During the assembly of the SSU processome in the nucleolus, many ribosome biogenesis factors, an RNA chaperone and ribosomal proteins associate with the nascent pre-rRNA and work in concert to generate RNA folding, modifications, rearrangements and cleavage as well as targeted degradation of pre-ribosomal RNA by the RNA exosome.</text>
</comment>
<dbReference type="Pfam" id="PF17406">
    <property type="entry name" value="Nrap_D5"/>
    <property type="match status" value="1"/>
</dbReference>
<dbReference type="SUPFAM" id="SSF81631">
    <property type="entry name" value="PAP/OAS1 substrate-binding domain"/>
    <property type="match status" value="1"/>
</dbReference>
<dbReference type="InterPro" id="IPR035369">
    <property type="entry name" value="Nrap_D4"/>
</dbReference>
<evidence type="ECO:0000256" key="6">
    <source>
        <dbReference type="ARBA" id="ARBA00022884"/>
    </source>
</evidence>
<evidence type="ECO:0000259" key="13">
    <source>
        <dbReference type="Pfam" id="PF17404"/>
    </source>
</evidence>
<keyword evidence="5" id="KW-0158">Chromosome</keyword>
<gene>
    <name evidence="17" type="primary">NOL6</name>
    <name evidence="17" type="ORF">DERF_009251</name>
</gene>
<evidence type="ECO:0000256" key="1">
    <source>
        <dbReference type="ARBA" id="ARBA00004286"/>
    </source>
</evidence>
<evidence type="ECO:0000259" key="12">
    <source>
        <dbReference type="Pfam" id="PF17403"/>
    </source>
</evidence>
<evidence type="ECO:0000313" key="17">
    <source>
        <dbReference type="EMBL" id="KAH9510743.1"/>
    </source>
</evidence>
<reference evidence="17" key="2">
    <citation type="journal article" date="2022" name="Res Sq">
        <title>Comparative Genomics Reveals Insights into the Divergent Evolution of Astigmatic Mites and Household Pest Adaptations.</title>
        <authorList>
            <person name="Xiong Q."/>
            <person name="Wan A.T.-Y."/>
            <person name="Liu X.-Y."/>
            <person name="Fung C.S.-H."/>
            <person name="Xiao X."/>
            <person name="Malainual N."/>
            <person name="Hou J."/>
            <person name="Wang L."/>
            <person name="Wang M."/>
            <person name="Yang K."/>
            <person name="Cui Y."/>
            <person name="Leung E."/>
            <person name="Nong W."/>
            <person name="Shin S.-K."/>
            <person name="Au S."/>
            <person name="Jeong K.Y."/>
            <person name="Chew F.T."/>
            <person name="Hui J."/>
            <person name="Leung T.F."/>
            <person name="Tungtrongchitr A."/>
            <person name="Zhong N."/>
            <person name="Liu Z."/>
            <person name="Tsui S."/>
        </authorList>
    </citation>
    <scope>NUCLEOTIDE SEQUENCE</scope>
    <source>
        <strain evidence="17">Derf</strain>
        <tissue evidence="17">Whole organism</tissue>
    </source>
</reference>
<comment type="caution">
    <text evidence="17">The sequence shown here is derived from an EMBL/GenBank/DDBJ whole genome shotgun (WGS) entry which is preliminary data.</text>
</comment>
<dbReference type="GO" id="GO:0032545">
    <property type="term" value="C:CURI complex"/>
    <property type="evidence" value="ECO:0007669"/>
    <property type="project" value="TreeGrafter"/>
</dbReference>
<comment type="subunit">
    <text evidence="9">Part of the small subunit (SSU) processome, composed of more than 70 proteins and the RNA chaperone small nucleolar RNA (snoRNA) U3.</text>
</comment>
<dbReference type="GO" id="GO:0032040">
    <property type="term" value="C:small-subunit processome"/>
    <property type="evidence" value="ECO:0007669"/>
    <property type="project" value="TreeGrafter"/>
</dbReference>
<dbReference type="GO" id="GO:0005694">
    <property type="term" value="C:chromosome"/>
    <property type="evidence" value="ECO:0007669"/>
    <property type="project" value="UniProtKB-SubCell"/>
</dbReference>
<dbReference type="Pfam" id="PF17407">
    <property type="entry name" value="Nrap_D6"/>
    <property type="match status" value="1"/>
</dbReference>
<reference evidence="17" key="1">
    <citation type="submission" date="2013-05" db="EMBL/GenBank/DDBJ databases">
        <authorList>
            <person name="Yim A.K.Y."/>
            <person name="Chan T.F."/>
            <person name="Ji K.M."/>
            <person name="Liu X.Y."/>
            <person name="Zhou J.W."/>
            <person name="Li R.Q."/>
            <person name="Yang K.Y."/>
            <person name="Li J."/>
            <person name="Li M."/>
            <person name="Law P.T.W."/>
            <person name="Wu Y.L."/>
            <person name="Cai Z.L."/>
            <person name="Qin H."/>
            <person name="Bao Y."/>
            <person name="Leung R.K.K."/>
            <person name="Ng P.K.S."/>
            <person name="Zou J."/>
            <person name="Zhong X.J."/>
            <person name="Ran P.X."/>
            <person name="Zhong N.S."/>
            <person name="Liu Z.G."/>
            <person name="Tsui S.K.W."/>
        </authorList>
    </citation>
    <scope>NUCLEOTIDE SEQUENCE</scope>
    <source>
        <strain evidence="17">Derf</strain>
        <tissue evidence="17">Whole organism</tissue>
    </source>
</reference>
<keyword evidence="6 10" id="KW-0694">RNA-binding</keyword>
<evidence type="ECO:0000256" key="10">
    <source>
        <dbReference type="RuleBase" id="RU364032"/>
    </source>
</evidence>
<name>A0A922L5H3_DERFA</name>
<dbReference type="Pfam" id="PF17403">
    <property type="entry name" value="Nrap_D2"/>
    <property type="match status" value="1"/>
</dbReference>
<evidence type="ECO:0000256" key="8">
    <source>
        <dbReference type="ARBA" id="ARBA00035000"/>
    </source>
</evidence>
<protein>
    <recommendedName>
        <fullName evidence="4 10">Nucleolar protein 6</fullName>
    </recommendedName>
</protein>
<dbReference type="AlphaFoldDB" id="A0A922L5H3"/>
<dbReference type="GO" id="GO:0006409">
    <property type="term" value="P:tRNA export from nucleus"/>
    <property type="evidence" value="ECO:0007669"/>
    <property type="project" value="TreeGrafter"/>
</dbReference>
<dbReference type="Pfam" id="PF03813">
    <property type="entry name" value="Nrap"/>
    <property type="match status" value="1"/>
</dbReference>
<keyword evidence="18" id="KW-1185">Reference proteome</keyword>
<feature type="domain" description="Nrap protein" evidence="14">
    <location>
        <begin position="569"/>
        <end position="740"/>
    </location>
</feature>
<dbReference type="InterPro" id="IPR035367">
    <property type="entry name" value="Nrap_D2"/>
</dbReference>
<proteinExistence type="inferred from homology"/>
<evidence type="ECO:0000259" key="16">
    <source>
        <dbReference type="Pfam" id="PF17407"/>
    </source>
</evidence>
<dbReference type="PANTHER" id="PTHR17972">
    <property type="entry name" value="NUCLEOLAR RNA-ASSOCIATED PROTEIN"/>
    <property type="match status" value="1"/>
</dbReference>
<dbReference type="InterPro" id="IPR005554">
    <property type="entry name" value="NOL6/Upt22"/>
</dbReference>
<dbReference type="EMBL" id="ASGP02000004">
    <property type="protein sequence ID" value="KAH9510743.1"/>
    <property type="molecule type" value="Genomic_DNA"/>
</dbReference>
<dbReference type="Pfam" id="PF17404">
    <property type="entry name" value="Nrap_D3"/>
    <property type="match status" value="1"/>
</dbReference>
<dbReference type="GO" id="GO:0006364">
    <property type="term" value="P:rRNA processing"/>
    <property type="evidence" value="ECO:0007669"/>
    <property type="project" value="TreeGrafter"/>
</dbReference>
<comment type="subcellular location">
    <subcellularLocation>
        <location evidence="1">Chromosome</location>
    </subcellularLocation>
    <subcellularLocation>
        <location evidence="2 10">Nucleus</location>
        <location evidence="2 10">Nucleolus</location>
    </subcellularLocation>
</comment>
<dbReference type="InterPro" id="IPR035368">
    <property type="entry name" value="Nrap_D3"/>
</dbReference>
<dbReference type="Gene3D" id="1.10.1410.10">
    <property type="match status" value="2"/>
</dbReference>
<dbReference type="PANTHER" id="PTHR17972:SF0">
    <property type="entry name" value="NUCLEOLAR PROTEIN 6"/>
    <property type="match status" value="1"/>
</dbReference>
<keyword evidence="7 10" id="KW-0539">Nucleus</keyword>
<dbReference type="Gene3D" id="3.30.70.3030">
    <property type="match status" value="1"/>
</dbReference>
<dbReference type="InterPro" id="IPR035371">
    <property type="entry name" value="Nrap_D6"/>
</dbReference>